<accession>A0AAV5WKE7</accession>
<keyword evidence="4" id="KW-1185">Reference proteome</keyword>
<dbReference type="AlphaFoldDB" id="A0AAV5WKE7"/>
<feature type="non-terminal residue" evidence="3">
    <location>
        <position position="1"/>
    </location>
</feature>
<feature type="coiled-coil region" evidence="1">
    <location>
        <begin position="146"/>
        <end position="215"/>
    </location>
</feature>
<evidence type="ECO:0000313" key="4">
    <source>
        <dbReference type="Proteomes" id="UP001432322"/>
    </source>
</evidence>
<organism evidence="3 4">
    <name type="scientific">Pristionchus fissidentatus</name>
    <dbReference type="NCBI Taxonomy" id="1538716"/>
    <lineage>
        <taxon>Eukaryota</taxon>
        <taxon>Metazoa</taxon>
        <taxon>Ecdysozoa</taxon>
        <taxon>Nematoda</taxon>
        <taxon>Chromadorea</taxon>
        <taxon>Rhabditida</taxon>
        <taxon>Rhabditina</taxon>
        <taxon>Diplogasteromorpha</taxon>
        <taxon>Diplogasteroidea</taxon>
        <taxon>Neodiplogasteridae</taxon>
        <taxon>Pristionchus</taxon>
    </lineage>
</organism>
<name>A0AAV5WKE7_9BILA</name>
<feature type="region of interest" description="Disordered" evidence="2">
    <location>
        <begin position="515"/>
        <end position="547"/>
    </location>
</feature>
<evidence type="ECO:0000256" key="2">
    <source>
        <dbReference type="SAM" id="MobiDB-lite"/>
    </source>
</evidence>
<gene>
    <name evidence="3" type="ORF">PFISCL1PPCAC_21576</name>
</gene>
<evidence type="ECO:0000256" key="1">
    <source>
        <dbReference type="SAM" id="Coils"/>
    </source>
</evidence>
<feature type="coiled-coil region" evidence="1">
    <location>
        <begin position="263"/>
        <end position="290"/>
    </location>
</feature>
<feature type="compositionally biased region" description="Polar residues" evidence="2">
    <location>
        <begin position="54"/>
        <end position="68"/>
    </location>
</feature>
<sequence>QVFRIPYLRYDLVDSMPPKKRVSAVEAKGGTKKEDLIGGRVKRGRQSEVDEGAASQNDSETEELATSTKKTKRQKKESPLDIARREIEKLQKELAEAKEREADLNDKLKPNFDLSKVKMEKAEESWQTNYQLNRKEKMLDKACEQAGAALGRAEGAERKLAEVEKNLEETEEKLEYSEKRMEGYGKRLILTEKKLDESEKKLKENEQILEETKKRMNSFASASSDLEWRNGELKSEVQRLKGELTLMRQMPAREAPPDVPEMQRKMREENSILKEQLKMAEEQINDFADTKAQYRVLKEDHEKLKSLTGGKGQIEANDRLLMETTEKLKRSESSLAGTREDNDYLRKRNEALKDELWKCREDNKSSTNIELKLRRERERGDKLEEELRSRPDRSGLDILKKKWTKEVTDDMLKVTMDLTNMRKEMILMKADREKAVELKKKAEEERDSCKLRIDFLEKKNSNQFWSIPPPPVPPVLHPADPAVPAVAKPTTVSARSHLTPMRGSVATVPCVDLSESPDTVDDDDEIMCLGETPKSTPASSRSKKRHS</sequence>
<feature type="coiled-coil region" evidence="1">
    <location>
        <begin position="335"/>
        <end position="386"/>
    </location>
</feature>
<comment type="caution">
    <text evidence="3">The sequence shown here is derived from an EMBL/GenBank/DDBJ whole genome shotgun (WGS) entry which is preliminary data.</text>
</comment>
<dbReference type="EMBL" id="BTSY01000005">
    <property type="protein sequence ID" value="GMT30279.1"/>
    <property type="molecule type" value="Genomic_DNA"/>
</dbReference>
<dbReference type="Gene3D" id="1.20.5.340">
    <property type="match status" value="1"/>
</dbReference>
<reference evidence="3" key="1">
    <citation type="submission" date="2023-10" db="EMBL/GenBank/DDBJ databases">
        <title>Genome assembly of Pristionchus species.</title>
        <authorList>
            <person name="Yoshida K."/>
            <person name="Sommer R.J."/>
        </authorList>
    </citation>
    <scope>NUCLEOTIDE SEQUENCE</scope>
    <source>
        <strain evidence="3">RS5133</strain>
    </source>
</reference>
<feature type="coiled-coil region" evidence="1">
    <location>
        <begin position="425"/>
        <end position="459"/>
    </location>
</feature>
<proteinExistence type="predicted"/>
<dbReference type="Proteomes" id="UP001432322">
    <property type="component" value="Unassembled WGS sequence"/>
</dbReference>
<feature type="region of interest" description="Disordered" evidence="2">
    <location>
        <begin position="244"/>
        <end position="263"/>
    </location>
</feature>
<feature type="region of interest" description="Disordered" evidence="2">
    <location>
        <begin position="19"/>
        <end position="83"/>
    </location>
</feature>
<keyword evidence="1" id="KW-0175">Coiled coil</keyword>
<protein>
    <submittedName>
        <fullName evidence="3">Uncharacterized protein</fullName>
    </submittedName>
</protein>
<evidence type="ECO:0000313" key="3">
    <source>
        <dbReference type="EMBL" id="GMT30279.1"/>
    </source>
</evidence>